<dbReference type="PANTHER" id="PTHR21198:SF7">
    <property type="entry name" value="ASPARTATE-GLUTAMATE RACEMASE FAMILY"/>
    <property type="match status" value="1"/>
</dbReference>
<organism evidence="3 4">
    <name type="scientific">Acetobacter orientalis</name>
    <dbReference type="NCBI Taxonomy" id="146474"/>
    <lineage>
        <taxon>Bacteria</taxon>
        <taxon>Pseudomonadati</taxon>
        <taxon>Pseudomonadota</taxon>
        <taxon>Alphaproteobacteria</taxon>
        <taxon>Acetobacterales</taxon>
        <taxon>Acetobacteraceae</taxon>
        <taxon>Acetobacter</taxon>
    </lineage>
</organism>
<comment type="caution">
    <text evidence="3">The sequence shown here is derived from an EMBL/GenBank/DDBJ whole genome shotgun (WGS) entry which is preliminary data.</text>
</comment>
<name>A0A0D6NK81_9PROT</name>
<dbReference type="InterPro" id="IPR004380">
    <property type="entry name" value="Asp_race"/>
</dbReference>
<dbReference type="Pfam" id="PF01177">
    <property type="entry name" value="Asp_Glu_race"/>
    <property type="match status" value="1"/>
</dbReference>
<sequence length="248" mass="27582">MSEHNMNEILSQRPLRQKTIGILGGMSNQATGEYYRMLNKQLNQHLGGWDNGEIIIASVNFGNIQSFVREERWDEAATYLEDKIQRLEAAGVDVIACVSNTMHRVVEPAMAGRTTPFIHIADPTGKAMRKAGIGRVALLGTIPVMQSEALRKRYCETFGVEAITSNKADKESIDRIIFDELVRGDLRPESKAEYLRVVKALRAEGAQGVILGCTEIFLLINQSDFPDFPVFDTTALHIEAIVDFALAE</sequence>
<proteinExistence type="inferred from homology"/>
<keyword evidence="4" id="KW-1185">Reference proteome</keyword>
<dbReference type="PANTHER" id="PTHR21198">
    <property type="entry name" value="GLUTAMATE RACEMASE"/>
    <property type="match status" value="1"/>
</dbReference>
<comment type="similarity">
    <text evidence="1">Belongs to the aspartate/glutamate racemases family.</text>
</comment>
<evidence type="ECO:0000256" key="2">
    <source>
        <dbReference type="ARBA" id="ARBA00023235"/>
    </source>
</evidence>
<dbReference type="STRING" id="1231341.Abor_014_173"/>
<reference evidence="3 4" key="1">
    <citation type="submission" date="2012-11" db="EMBL/GenBank/DDBJ databases">
        <title>Whole genome sequence of Acetobacter orientalis 21F-2.</title>
        <authorList>
            <person name="Azuma Y."/>
            <person name="Higashiura N."/>
            <person name="Hirakawa H."/>
            <person name="Matsushita K."/>
        </authorList>
    </citation>
    <scope>NUCLEOTIDE SEQUENCE [LARGE SCALE GENOMIC DNA]</scope>
    <source>
        <strain evidence="3 4">21F-2</strain>
    </source>
</reference>
<dbReference type="NCBIfam" id="TIGR00035">
    <property type="entry name" value="asp_race"/>
    <property type="match status" value="1"/>
</dbReference>
<dbReference type="SUPFAM" id="SSF53681">
    <property type="entry name" value="Aspartate/glutamate racemase"/>
    <property type="match status" value="2"/>
</dbReference>
<dbReference type="GeneID" id="76204159"/>
<keyword evidence="2" id="KW-0413">Isomerase</keyword>
<gene>
    <name evidence="3" type="ORF">Abor_014_173</name>
</gene>
<protein>
    <submittedName>
        <fullName evidence="3">Aspartate racemase</fullName>
    </submittedName>
</protein>
<dbReference type="EMBL" id="BAMX01000014">
    <property type="protein sequence ID" value="GAN66008.1"/>
    <property type="molecule type" value="Genomic_DNA"/>
</dbReference>
<evidence type="ECO:0000313" key="4">
    <source>
        <dbReference type="Proteomes" id="UP000032670"/>
    </source>
</evidence>
<evidence type="ECO:0000313" key="3">
    <source>
        <dbReference type="EMBL" id="GAN66008.1"/>
    </source>
</evidence>
<dbReference type="GO" id="GO:0047661">
    <property type="term" value="F:amino-acid racemase activity"/>
    <property type="evidence" value="ECO:0007669"/>
    <property type="project" value="InterPro"/>
</dbReference>
<dbReference type="AlphaFoldDB" id="A0A0D6NK81"/>
<dbReference type="RefSeq" id="WP_232015066.1">
    <property type="nucleotide sequence ID" value="NZ_BAMX01000014.1"/>
</dbReference>
<dbReference type="Gene3D" id="3.40.50.1860">
    <property type="match status" value="2"/>
</dbReference>
<dbReference type="Proteomes" id="UP000032670">
    <property type="component" value="Unassembled WGS sequence"/>
</dbReference>
<accession>A0A6N3SV04</accession>
<accession>A0A0D6NK81</accession>
<dbReference type="InterPro" id="IPR015942">
    <property type="entry name" value="Asp/Glu/hydantoin_racemase"/>
</dbReference>
<dbReference type="InterPro" id="IPR001920">
    <property type="entry name" value="Asp/Glu_race"/>
</dbReference>
<evidence type="ECO:0000256" key="1">
    <source>
        <dbReference type="ARBA" id="ARBA00007847"/>
    </source>
</evidence>